<organism evidence="3 4">
    <name type="scientific">Brassica carinata</name>
    <name type="common">Ethiopian mustard</name>
    <name type="synonym">Abyssinian cabbage</name>
    <dbReference type="NCBI Taxonomy" id="52824"/>
    <lineage>
        <taxon>Eukaryota</taxon>
        <taxon>Viridiplantae</taxon>
        <taxon>Streptophyta</taxon>
        <taxon>Embryophyta</taxon>
        <taxon>Tracheophyta</taxon>
        <taxon>Spermatophyta</taxon>
        <taxon>Magnoliopsida</taxon>
        <taxon>eudicotyledons</taxon>
        <taxon>Gunneridae</taxon>
        <taxon>Pentapetalae</taxon>
        <taxon>rosids</taxon>
        <taxon>malvids</taxon>
        <taxon>Brassicales</taxon>
        <taxon>Brassicaceae</taxon>
        <taxon>Brassiceae</taxon>
        <taxon>Brassica</taxon>
    </lineage>
</organism>
<feature type="region of interest" description="Disordered" evidence="1">
    <location>
        <begin position="18"/>
        <end position="53"/>
    </location>
</feature>
<dbReference type="OrthoDB" id="1112236at2759"/>
<feature type="region of interest" description="Disordered" evidence="1">
    <location>
        <begin position="141"/>
        <end position="206"/>
    </location>
</feature>
<feature type="compositionally biased region" description="Basic and acidic residues" evidence="1">
    <location>
        <begin position="42"/>
        <end position="51"/>
    </location>
</feature>
<dbReference type="InterPro" id="IPR004312">
    <property type="entry name" value="ATHILA_Orf1_C"/>
</dbReference>
<keyword evidence="4" id="KW-1185">Reference proteome</keyword>
<dbReference type="Proteomes" id="UP000886595">
    <property type="component" value="Unassembled WGS sequence"/>
</dbReference>
<evidence type="ECO:0000259" key="2">
    <source>
        <dbReference type="Pfam" id="PF03078"/>
    </source>
</evidence>
<gene>
    <name evidence="3" type="ORF">Bca52824_011028</name>
</gene>
<evidence type="ECO:0000313" key="4">
    <source>
        <dbReference type="Proteomes" id="UP000886595"/>
    </source>
</evidence>
<sequence>MMMGLGWEFENEFTETYAGRSTRTAESSRTDALGGPTLDATPRQDEGEHAGLPKGKTLAHFTYKFLSGKDRVSSRDKNASIRHPSVRYLHRLIVHTIYPRKEPSNVNGEDLNLMHQAIQHFALSPHLPEVPTDFCAEFDGTAPGQTTRLMTRTHRPRNDSDAALSTDWTPPAESLPDATPTRRTARPTVEDAQDQDAARTTRDEHPHALIVLEA</sequence>
<reference evidence="3 4" key="1">
    <citation type="submission" date="2020-02" db="EMBL/GenBank/DDBJ databases">
        <authorList>
            <person name="Ma Q."/>
            <person name="Huang Y."/>
            <person name="Song X."/>
            <person name="Pei D."/>
        </authorList>
    </citation>
    <scope>NUCLEOTIDE SEQUENCE [LARGE SCALE GENOMIC DNA]</scope>
    <source>
        <strain evidence="3">Sxm20200214</strain>
        <tissue evidence="3">Leaf</tissue>
    </source>
</reference>
<comment type="caution">
    <text evidence="3">The sequence shown here is derived from an EMBL/GenBank/DDBJ whole genome shotgun (WGS) entry which is preliminary data.</text>
</comment>
<name>A0A8X8BAQ5_BRACI</name>
<dbReference type="Pfam" id="PF03078">
    <property type="entry name" value="ATHILA"/>
    <property type="match status" value="1"/>
</dbReference>
<dbReference type="AlphaFoldDB" id="A0A8X8BAQ5"/>
<feature type="domain" description="Arabidopsis retrotransposon Orf1 C-terminal" evidence="2">
    <location>
        <begin position="57"/>
        <end position="120"/>
    </location>
</feature>
<proteinExistence type="predicted"/>
<feature type="compositionally biased region" description="Basic and acidic residues" evidence="1">
    <location>
        <begin position="196"/>
        <end position="206"/>
    </location>
</feature>
<dbReference type="EMBL" id="JAAMPC010000002">
    <property type="protein sequence ID" value="KAG2328300.1"/>
    <property type="molecule type" value="Genomic_DNA"/>
</dbReference>
<accession>A0A8X8BAQ5</accession>
<protein>
    <recommendedName>
        <fullName evidence="2">Arabidopsis retrotransposon Orf1 C-terminal domain-containing protein</fullName>
    </recommendedName>
</protein>
<evidence type="ECO:0000313" key="3">
    <source>
        <dbReference type="EMBL" id="KAG2328300.1"/>
    </source>
</evidence>
<evidence type="ECO:0000256" key="1">
    <source>
        <dbReference type="SAM" id="MobiDB-lite"/>
    </source>
</evidence>